<dbReference type="PROSITE" id="PS00873">
    <property type="entry name" value="NA_ALANINE_SYMP"/>
    <property type="match status" value="1"/>
</dbReference>
<accession>A0A316TVC6</accession>
<evidence type="ECO:0000256" key="2">
    <source>
        <dbReference type="ARBA" id="ARBA00009261"/>
    </source>
</evidence>
<keyword evidence="4" id="KW-1003">Cell membrane</keyword>
<feature type="transmembrane region" description="Helical" evidence="8">
    <location>
        <begin position="207"/>
        <end position="225"/>
    </location>
</feature>
<proteinExistence type="inferred from homology"/>
<dbReference type="Pfam" id="PF01235">
    <property type="entry name" value="Na_Ala_symp"/>
    <property type="match status" value="1"/>
</dbReference>
<comment type="caution">
    <text evidence="9">The sequence shown here is derived from an EMBL/GenBank/DDBJ whole genome shotgun (WGS) entry which is preliminary data.</text>
</comment>
<feature type="transmembrane region" description="Helical" evidence="8">
    <location>
        <begin position="14"/>
        <end position="34"/>
    </location>
</feature>
<feature type="transmembrane region" description="Helical" evidence="8">
    <location>
        <begin position="414"/>
        <end position="433"/>
    </location>
</feature>
<keyword evidence="10" id="KW-1185">Reference proteome</keyword>
<comment type="subcellular location">
    <subcellularLocation>
        <location evidence="1">Cell membrane</location>
        <topology evidence="1">Multi-pass membrane protein</topology>
    </subcellularLocation>
</comment>
<evidence type="ECO:0000256" key="3">
    <source>
        <dbReference type="ARBA" id="ARBA00022448"/>
    </source>
</evidence>
<dbReference type="Gene3D" id="1.20.1740.10">
    <property type="entry name" value="Amino acid/polyamine transporter I"/>
    <property type="match status" value="1"/>
</dbReference>
<evidence type="ECO:0000256" key="6">
    <source>
        <dbReference type="ARBA" id="ARBA00022989"/>
    </source>
</evidence>
<evidence type="ECO:0000256" key="1">
    <source>
        <dbReference type="ARBA" id="ARBA00004651"/>
    </source>
</evidence>
<evidence type="ECO:0000256" key="4">
    <source>
        <dbReference type="ARBA" id="ARBA00022475"/>
    </source>
</evidence>
<evidence type="ECO:0000256" key="7">
    <source>
        <dbReference type="ARBA" id="ARBA00023136"/>
    </source>
</evidence>
<keyword evidence="7 8" id="KW-0472">Membrane</keyword>
<protein>
    <submittedName>
        <fullName evidence="9">Sodium/alanine symporter</fullName>
    </submittedName>
</protein>
<dbReference type="PANTHER" id="PTHR30330:SF3">
    <property type="entry name" value="TRANSCRIPTIONAL REGULATOR, LRP FAMILY"/>
    <property type="match status" value="1"/>
</dbReference>
<feature type="transmembrane region" description="Helical" evidence="8">
    <location>
        <begin position="439"/>
        <end position="459"/>
    </location>
</feature>
<evidence type="ECO:0000313" key="10">
    <source>
        <dbReference type="Proteomes" id="UP000245533"/>
    </source>
</evidence>
<feature type="transmembrane region" description="Helical" evidence="8">
    <location>
        <begin position="372"/>
        <end position="393"/>
    </location>
</feature>
<dbReference type="GO" id="GO:0005283">
    <property type="term" value="F:amino acid:sodium symporter activity"/>
    <property type="evidence" value="ECO:0007669"/>
    <property type="project" value="InterPro"/>
</dbReference>
<dbReference type="EMBL" id="QGGB01000002">
    <property type="protein sequence ID" value="PWN07751.1"/>
    <property type="molecule type" value="Genomic_DNA"/>
</dbReference>
<evidence type="ECO:0000256" key="8">
    <source>
        <dbReference type="SAM" id="Phobius"/>
    </source>
</evidence>
<keyword evidence="3" id="KW-0813">Transport</keyword>
<evidence type="ECO:0000256" key="5">
    <source>
        <dbReference type="ARBA" id="ARBA00022692"/>
    </source>
</evidence>
<evidence type="ECO:0000313" key="9">
    <source>
        <dbReference type="EMBL" id="PWN07751.1"/>
    </source>
</evidence>
<dbReference type="AlphaFoldDB" id="A0A316TVC6"/>
<dbReference type="OrthoDB" id="9804874at2"/>
<dbReference type="Proteomes" id="UP000245533">
    <property type="component" value="Unassembled WGS sequence"/>
</dbReference>
<dbReference type="PANTHER" id="PTHR30330">
    <property type="entry name" value="AGSS FAMILY TRANSPORTER, SODIUM-ALANINE"/>
    <property type="match status" value="1"/>
</dbReference>
<keyword evidence="5 8" id="KW-0812">Transmembrane</keyword>
<dbReference type="GO" id="GO:0005886">
    <property type="term" value="C:plasma membrane"/>
    <property type="evidence" value="ECO:0007669"/>
    <property type="project" value="UniProtKB-SubCell"/>
</dbReference>
<dbReference type="PRINTS" id="PR00175">
    <property type="entry name" value="NAALASMPORT"/>
</dbReference>
<feature type="transmembrane region" description="Helical" evidence="8">
    <location>
        <begin position="231"/>
        <end position="252"/>
    </location>
</feature>
<gene>
    <name evidence="9" type="ORF">DDZ15_01650</name>
</gene>
<keyword evidence="6 8" id="KW-1133">Transmembrane helix</keyword>
<organism evidence="9 10">
    <name type="scientific">Rhodohalobacter mucosus</name>
    <dbReference type="NCBI Taxonomy" id="2079485"/>
    <lineage>
        <taxon>Bacteria</taxon>
        <taxon>Pseudomonadati</taxon>
        <taxon>Balneolota</taxon>
        <taxon>Balneolia</taxon>
        <taxon>Balneolales</taxon>
        <taxon>Balneolaceae</taxon>
        <taxon>Rhodohalobacter</taxon>
    </lineage>
</organism>
<dbReference type="InterPro" id="IPR001463">
    <property type="entry name" value="Na/Ala_symport"/>
</dbReference>
<comment type="similarity">
    <text evidence="2">Belongs to the alanine or glycine:cation symporter (AGCS) (TC 2.A.25) family.</text>
</comment>
<sequence>METLEQIFVTFANYAWGTPMLVLLVGGGVIFLIFSRFMPYRNFRHGIEVLSGKYEDPTAPGDINHFQALSSTLAATVGMGNISGVAIALGVGGPGAIFWMWITALVGMATKYFTCTLSIMYRGKDSSGKIQGGPMYYIVEGLGPKWKPLAMFFSLAGLIGCTPMFQSNQLTQIIRDTVLAENGWLGYDVMLLADTAMTETGFRLSDIIVGLLLVGLVSLVIFGGIKRIGNVASRLVPLMVAVYILTVVYIIINNISDLPQYFWLIVSDAFKGEYASGEAAFGGALGFMISQGIRRGAFSNEAGIGTEAMAHGAAKTREPVREGLVGMLEPAIDTLLVCSMTAMALLMTGAWTDSSVDGITMTATAFQTGIPAIGLYLLLICVFIFSVTTMFTYSYYGSKCLNFLAGANRAHYYNYFYIFSIFIGSITTIDMVVNLVDGMFAMMAIPTVISTLLLAPRVMEATRDYFERKKKGEFDQI</sequence>
<reference evidence="9 10" key="1">
    <citation type="submission" date="2018-05" db="EMBL/GenBank/DDBJ databases">
        <title>Rhodohalobacter halophilus gen. nov., sp. nov., a moderately halophilic member of the family Balneolaceae.</title>
        <authorList>
            <person name="Liu Z.-W."/>
        </authorList>
    </citation>
    <scope>NUCLEOTIDE SEQUENCE [LARGE SCALE GENOMIC DNA]</scope>
    <source>
        <strain evidence="9 10">8A47</strain>
    </source>
</reference>
<name>A0A316TVC6_9BACT</name>